<reference evidence="3" key="1">
    <citation type="journal article" date="2019" name="Int. J. Syst. Evol. Microbiol.">
        <title>The Global Catalogue of Microorganisms (GCM) 10K type strain sequencing project: providing services to taxonomists for standard genome sequencing and annotation.</title>
        <authorList>
            <consortium name="The Broad Institute Genomics Platform"/>
            <consortium name="The Broad Institute Genome Sequencing Center for Infectious Disease"/>
            <person name="Wu L."/>
            <person name="Ma J."/>
        </authorList>
    </citation>
    <scope>NUCLEOTIDE SEQUENCE [LARGE SCALE GENOMIC DNA]</scope>
    <source>
        <strain evidence="3">JCM 16545</strain>
    </source>
</reference>
<gene>
    <name evidence="2" type="ORF">ACFSKU_18365</name>
</gene>
<dbReference type="Proteomes" id="UP001597369">
    <property type="component" value="Unassembled WGS sequence"/>
</dbReference>
<sequence>MNLTQAFARNVRTCRPDGKGEAQVADPQEREYRGRARGRNIP</sequence>
<dbReference type="EMBL" id="JBHUHV010000057">
    <property type="protein sequence ID" value="MFD2068861.1"/>
    <property type="molecule type" value="Genomic_DNA"/>
</dbReference>
<accession>A0ABW4X2N1</accession>
<organism evidence="2 3">
    <name type="scientific">Pontibacter silvestris</name>
    <dbReference type="NCBI Taxonomy" id="2305183"/>
    <lineage>
        <taxon>Bacteria</taxon>
        <taxon>Pseudomonadati</taxon>
        <taxon>Bacteroidota</taxon>
        <taxon>Cytophagia</taxon>
        <taxon>Cytophagales</taxon>
        <taxon>Hymenobacteraceae</taxon>
        <taxon>Pontibacter</taxon>
    </lineage>
</organism>
<evidence type="ECO:0000313" key="2">
    <source>
        <dbReference type="EMBL" id="MFD2068861.1"/>
    </source>
</evidence>
<protein>
    <submittedName>
        <fullName evidence="2">Uncharacterized protein</fullName>
    </submittedName>
</protein>
<evidence type="ECO:0000256" key="1">
    <source>
        <dbReference type="SAM" id="MobiDB-lite"/>
    </source>
</evidence>
<feature type="region of interest" description="Disordered" evidence="1">
    <location>
        <begin position="1"/>
        <end position="42"/>
    </location>
</feature>
<evidence type="ECO:0000313" key="3">
    <source>
        <dbReference type="Proteomes" id="UP001597369"/>
    </source>
</evidence>
<keyword evidence="3" id="KW-1185">Reference proteome</keyword>
<comment type="caution">
    <text evidence="2">The sequence shown here is derived from an EMBL/GenBank/DDBJ whole genome shotgun (WGS) entry which is preliminary data.</text>
</comment>
<dbReference type="RefSeq" id="WP_262910535.1">
    <property type="nucleotide sequence ID" value="NZ_JAJJWI010000034.1"/>
</dbReference>
<name>A0ABW4X2N1_9BACT</name>
<proteinExistence type="predicted"/>